<dbReference type="Gene3D" id="1.20.120.530">
    <property type="entry name" value="GntR ligand-binding domain-like"/>
    <property type="match status" value="1"/>
</dbReference>
<evidence type="ECO:0000256" key="1">
    <source>
        <dbReference type="ARBA" id="ARBA00023015"/>
    </source>
</evidence>
<evidence type="ECO:0000256" key="2">
    <source>
        <dbReference type="ARBA" id="ARBA00023125"/>
    </source>
</evidence>
<name>A0ABP5V9L5_9ACTN</name>
<dbReference type="Proteomes" id="UP001499986">
    <property type="component" value="Unassembled WGS sequence"/>
</dbReference>
<dbReference type="EMBL" id="BAAASE010000003">
    <property type="protein sequence ID" value="GAA2394681.1"/>
    <property type="molecule type" value="Genomic_DNA"/>
</dbReference>
<keyword evidence="5" id="KW-1185">Reference proteome</keyword>
<dbReference type="RefSeq" id="WP_346138095.1">
    <property type="nucleotide sequence ID" value="NZ_BAAASE010000003.1"/>
</dbReference>
<comment type="caution">
    <text evidence="4">The sequence shown here is derived from an EMBL/GenBank/DDBJ whole genome shotgun (WGS) entry which is preliminary data.</text>
</comment>
<proteinExistence type="predicted"/>
<keyword evidence="2" id="KW-0238">DNA-binding</keyword>
<keyword evidence="3" id="KW-0804">Transcription</keyword>
<accession>A0ABP5V9L5</accession>
<gene>
    <name evidence="4" type="ORF">GCM10010255_26720</name>
</gene>
<keyword evidence="1" id="KW-0805">Transcription regulation</keyword>
<dbReference type="SUPFAM" id="SSF48008">
    <property type="entry name" value="GntR ligand-binding domain-like"/>
    <property type="match status" value="1"/>
</dbReference>
<evidence type="ECO:0000313" key="5">
    <source>
        <dbReference type="Proteomes" id="UP001499986"/>
    </source>
</evidence>
<organism evidence="4 5">
    <name type="scientific">Streptomyces coeruleofuscus</name>
    <dbReference type="NCBI Taxonomy" id="66879"/>
    <lineage>
        <taxon>Bacteria</taxon>
        <taxon>Bacillati</taxon>
        <taxon>Actinomycetota</taxon>
        <taxon>Actinomycetes</taxon>
        <taxon>Kitasatosporales</taxon>
        <taxon>Streptomycetaceae</taxon>
        <taxon>Streptomyces</taxon>
    </lineage>
</organism>
<evidence type="ECO:0000256" key="3">
    <source>
        <dbReference type="ARBA" id="ARBA00023163"/>
    </source>
</evidence>
<sequence>MRGILAELRLGFHVMGAPREFHESYPARSRDILAALRAGATEKAEPLLADHLNDAEQELVRTCSERITAEAGQGGAE</sequence>
<protein>
    <recommendedName>
        <fullName evidence="6">FCD domain-containing protein</fullName>
    </recommendedName>
</protein>
<dbReference type="InterPro" id="IPR008920">
    <property type="entry name" value="TF_FadR/GntR_C"/>
</dbReference>
<evidence type="ECO:0000313" key="4">
    <source>
        <dbReference type="EMBL" id="GAA2394681.1"/>
    </source>
</evidence>
<evidence type="ECO:0008006" key="6">
    <source>
        <dbReference type="Google" id="ProtNLM"/>
    </source>
</evidence>
<reference evidence="5" key="1">
    <citation type="journal article" date="2019" name="Int. J. Syst. Evol. Microbiol.">
        <title>The Global Catalogue of Microorganisms (GCM) 10K type strain sequencing project: providing services to taxonomists for standard genome sequencing and annotation.</title>
        <authorList>
            <consortium name="The Broad Institute Genomics Platform"/>
            <consortium name="The Broad Institute Genome Sequencing Center for Infectious Disease"/>
            <person name="Wu L."/>
            <person name="Ma J."/>
        </authorList>
    </citation>
    <scope>NUCLEOTIDE SEQUENCE [LARGE SCALE GENOMIC DNA]</scope>
    <source>
        <strain evidence="5">JCM 4358</strain>
    </source>
</reference>